<dbReference type="InterPro" id="IPR036179">
    <property type="entry name" value="Ig-like_dom_sf"/>
</dbReference>
<dbReference type="OrthoDB" id="9805957at2759"/>
<dbReference type="GO" id="GO:0038023">
    <property type="term" value="F:signaling receptor activity"/>
    <property type="evidence" value="ECO:0007669"/>
    <property type="project" value="TreeGrafter"/>
</dbReference>
<evidence type="ECO:0000256" key="2">
    <source>
        <dbReference type="ARBA" id="ARBA00023157"/>
    </source>
</evidence>
<dbReference type="AlphaFoldDB" id="A0A8D2CUC3"/>
<feature type="domain" description="Ig-like" evidence="7">
    <location>
        <begin position="10"/>
        <end position="107"/>
    </location>
</feature>
<feature type="transmembrane region" description="Helical" evidence="5">
    <location>
        <begin position="146"/>
        <end position="170"/>
    </location>
</feature>
<evidence type="ECO:0000313" key="8">
    <source>
        <dbReference type="Ensembl" id="ENSSVLP00005014964.1"/>
    </source>
</evidence>
<dbReference type="PROSITE" id="PS50835">
    <property type="entry name" value="IG_LIKE"/>
    <property type="match status" value="1"/>
</dbReference>
<evidence type="ECO:0000256" key="5">
    <source>
        <dbReference type="SAM" id="Phobius"/>
    </source>
</evidence>
<reference evidence="8" key="2">
    <citation type="submission" date="2025-09" db="UniProtKB">
        <authorList>
            <consortium name="Ensembl"/>
        </authorList>
    </citation>
    <scope>IDENTIFICATION</scope>
</reference>
<accession>A0A8D2CUC3</accession>
<dbReference type="InterPro" id="IPR013106">
    <property type="entry name" value="Ig_V-set"/>
</dbReference>
<dbReference type="Gene3D" id="2.60.40.10">
    <property type="entry name" value="Immunoglobulins"/>
    <property type="match status" value="1"/>
</dbReference>
<dbReference type="Ensembl" id="ENSSVLT00005016603.1">
    <property type="protein sequence ID" value="ENSSVLP00005014964.1"/>
    <property type="gene ID" value="ENSSVLG00005011937.1"/>
</dbReference>
<dbReference type="InterPro" id="IPR007110">
    <property type="entry name" value="Ig-like_dom"/>
</dbReference>
<keyword evidence="5" id="KW-0472">Membrane</keyword>
<reference evidence="8" key="1">
    <citation type="submission" date="2025-08" db="UniProtKB">
        <authorList>
            <consortium name="Ensembl"/>
        </authorList>
    </citation>
    <scope>IDENTIFICATION</scope>
</reference>
<name>A0A8D2CUC3_SCIVU</name>
<keyword evidence="9" id="KW-1185">Reference proteome</keyword>
<evidence type="ECO:0000256" key="4">
    <source>
        <dbReference type="SAM" id="MobiDB-lite"/>
    </source>
</evidence>
<dbReference type="InterPro" id="IPR052314">
    <property type="entry name" value="Immune_rcpt_domain"/>
</dbReference>
<dbReference type="PANTHER" id="PTHR16423:SF10">
    <property type="entry name" value="CRKD-BINDING PROTEIN-RELATED"/>
    <property type="match status" value="1"/>
</dbReference>
<keyword evidence="3" id="KW-0393">Immunoglobulin domain</keyword>
<evidence type="ECO:0000256" key="1">
    <source>
        <dbReference type="ARBA" id="ARBA00022729"/>
    </source>
</evidence>
<feature type="chain" id="PRO_5034043428" description="Ig-like domain-containing protein" evidence="6">
    <location>
        <begin position="24"/>
        <end position="275"/>
    </location>
</feature>
<dbReference type="GeneTree" id="ENSGT00940000153835"/>
<proteinExistence type="predicted"/>
<organism evidence="8 9">
    <name type="scientific">Sciurus vulgaris</name>
    <name type="common">Eurasian red squirrel</name>
    <dbReference type="NCBI Taxonomy" id="55149"/>
    <lineage>
        <taxon>Eukaryota</taxon>
        <taxon>Metazoa</taxon>
        <taxon>Chordata</taxon>
        <taxon>Craniata</taxon>
        <taxon>Vertebrata</taxon>
        <taxon>Euteleostomi</taxon>
        <taxon>Mammalia</taxon>
        <taxon>Eutheria</taxon>
        <taxon>Euarchontoglires</taxon>
        <taxon>Glires</taxon>
        <taxon>Rodentia</taxon>
        <taxon>Sciuromorpha</taxon>
        <taxon>Sciuridae</taxon>
        <taxon>Sciurinae</taxon>
        <taxon>Sciurini</taxon>
        <taxon>Sciurus</taxon>
    </lineage>
</organism>
<dbReference type="SMART" id="SM00409">
    <property type="entry name" value="IG"/>
    <property type="match status" value="1"/>
</dbReference>
<dbReference type="Pfam" id="PF07686">
    <property type="entry name" value="V-set"/>
    <property type="match status" value="1"/>
</dbReference>
<evidence type="ECO:0000313" key="9">
    <source>
        <dbReference type="Proteomes" id="UP000694564"/>
    </source>
</evidence>
<dbReference type="GO" id="GO:0009986">
    <property type="term" value="C:cell surface"/>
    <property type="evidence" value="ECO:0007669"/>
    <property type="project" value="TreeGrafter"/>
</dbReference>
<keyword evidence="2" id="KW-1015">Disulfide bond</keyword>
<protein>
    <recommendedName>
        <fullName evidence="7">Ig-like domain-containing protein</fullName>
    </recommendedName>
</protein>
<evidence type="ECO:0000256" key="6">
    <source>
        <dbReference type="SAM" id="SignalP"/>
    </source>
</evidence>
<dbReference type="PANTHER" id="PTHR16423">
    <property type="entry name" value="TREM-LIKE TRANSCRIPT PROTEIN"/>
    <property type="match status" value="1"/>
</dbReference>
<dbReference type="InterPro" id="IPR003599">
    <property type="entry name" value="Ig_sub"/>
</dbReference>
<dbReference type="InterPro" id="IPR013783">
    <property type="entry name" value="Ig-like_fold"/>
</dbReference>
<evidence type="ECO:0000259" key="7">
    <source>
        <dbReference type="PROSITE" id="PS50835"/>
    </source>
</evidence>
<keyword evidence="5" id="KW-1133">Transmembrane helix</keyword>
<sequence length="275" mass="30744">MAQEATYLIPPILLVLLASGSWAQDREFLQKLEGETIMVRCQYSHHQRSKVKSWCRKMSANRCALLVDSYRTVPRYSIQDHRASGYFNVTVTGLRVNDSGVYYCGVSEYPRIYILRIIQLVVSKAGLQLPSPGWFLFPSPPGNWKWTFISSGLVVAVLLLGLIVLMVLYLRKAQGRDRKGETLSLSLSGQLTGFHRQSISDKDTGAICYASLIHLNHCGPEDSIYINTHPNPQLKPRPDPFQSVEYASIAGKRPAPSTLDALDGNLGTEAEFTRQ</sequence>
<keyword evidence="1 6" id="KW-0732">Signal</keyword>
<keyword evidence="5" id="KW-0812">Transmembrane</keyword>
<dbReference type="SUPFAM" id="SSF48726">
    <property type="entry name" value="Immunoglobulin"/>
    <property type="match status" value="1"/>
</dbReference>
<feature type="signal peptide" evidence="6">
    <location>
        <begin position="1"/>
        <end position="23"/>
    </location>
</feature>
<feature type="region of interest" description="Disordered" evidence="4">
    <location>
        <begin position="251"/>
        <end position="275"/>
    </location>
</feature>
<dbReference type="Proteomes" id="UP000694564">
    <property type="component" value="Chromosome 7"/>
</dbReference>
<evidence type="ECO:0000256" key="3">
    <source>
        <dbReference type="ARBA" id="ARBA00023319"/>
    </source>
</evidence>